<dbReference type="Pfam" id="PF00448">
    <property type="entry name" value="SRP54"/>
    <property type="match status" value="1"/>
</dbReference>
<dbReference type="Gene3D" id="1.20.120.140">
    <property type="entry name" value="Signal recognition particle SRP54, nucleotide-binding domain"/>
    <property type="match status" value="1"/>
</dbReference>
<organism evidence="12 13">
    <name type="scientific">Fodinisporobacter ferrooxydans</name>
    <dbReference type="NCBI Taxonomy" id="2901836"/>
    <lineage>
        <taxon>Bacteria</taxon>
        <taxon>Bacillati</taxon>
        <taxon>Bacillota</taxon>
        <taxon>Bacilli</taxon>
        <taxon>Bacillales</taxon>
        <taxon>Alicyclobacillaceae</taxon>
        <taxon>Fodinisporobacter</taxon>
    </lineage>
</organism>
<sequence length="455" mass="50050">MAFESLASKLQATFQKLRGKGKLTEDDVKQAMREVRIALLEADVNLKVVKEFVEKVRERAVGSEVLQSLTPGQQVIKIVNDELTALMGGTQSRLAQAAKPPTVVLMVGLQGAGKTTTTGKLGLQLVKMQKRPLLVACDVYRPAAIKQLQVLGEQLKIPVFAMGDQVRPVEIAKAAIEHARVHGNDYVLVDTAGRLHIDDQLMQELKDLDEALHPSETLLVVDAMTGQDAVNVAESFHQQLQITGLILTKLDGDTRGGAALSVRSVTGCPIKYVGMGEKLDALEPFHPDRMASRILGMGDVLTLIEKAQQSIDEKKAAEMEKKFRRAEFTLDDFLDQLGQVRNLGPLDQILGMLPGMGKMKQQLSGVEVSDKQISRVEAIIRSMTSKERQEPKVIDASRKRRIAKGSGTTVQEVNRLLKQFEDMQKMMKQFSGMAKKMGKKGKKGKGGKGLKFPFM</sequence>
<dbReference type="Proteomes" id="UP000830167">
    <property type="component" value="Chromosome"/>
</dbReference>
<evidence type="ECO:0000256" key="10">
    <source>
        <dbReference type="SAM" id="MobiDB-lite"/>
    </source>
</evidence>
<dbReference type="RefSeq" id="WP_347435917.1">
    <property type="nucleotide sequence ID" value="NZ_CP089291.1"/>
</dbReference>
<dbReference type="InterPro" id="IPR000897">
    <property type="entry name" value="SRP54_GTPase_dom"/>
</dbReference>
<accession>A0ABY4CFC2</accession>
<evidence type="ECO:0000256" key="4">
    <source>
        <dbReference type="ARBA" id="ARBA00022884"/>
    </source>
</evidence>
<dbReference type="SUPFAM" id="SSF52540">
    <property type="entry name" value="P-loop containing nucleoside triphosphate hydrolases"/>
    <property type="match status" value="1"/>
</dbReference>
<dbReference type="InterPro" id="IPR022941">
    <property type="entry name" value="SRP54"/>
</dbReference>
<comment type="domain">
    <text evidence="9">Composed of three domains: the N-terminal N domain, which is responsible for interactions with the ribosome, the central G domain, which binds GTP, and the C-terminal M domain, which binds the RNA and the signal sequence of the RNC.</text>
</comment>
<evidence type="ECO:0000256" key="1">
    <source>
        <dbReference type="ARBA" id="ARBA00005450"/>
    </source>
</evidence>
<comment type="subcellular location">
    <subcellularLocation>
        <location evidence="9">Cytoplasm</location>
    </subcellularLocation>
    <text evidence="9">The SRP-RNC complex is targeted to the cytoplasmic membrane.</text>
</comment>
<dbReference type="Gene3D" id="3.40.50.300">
    <property type="entry name" value="P-loop containing nucleotide triphosphate hydrolases"/>
    <property type="match status" value="1"/>
</dbReference>
<dbReference type="HAMAP" id="MF_00306">
    <property type="entry name" value="SRP54"/>
    <property type="match status" value="1"/>
</dbReference>
<dbReference type="EC" id="3.6.5.4" evidence="9"/>
<evidence type="ECO:0000256" key="8">
    <source>
        <dbReference type="ARBA" id="ARBA00048027"/>
    </source>
</evidence>
<dbReference type="SMART" id="SM00963">
    <property type="entry name" value="SRP54_N"/>
    <property type="match status" value="1"/>
</dbReference>
<comment type="catalytic activity">
    <reaction evidence="8 9">
        <text>GTP + H2O = GDP + phosphate + H(+)</text>
        <dbReference type="Rhea" id="RHEA:19669"/>
        <dbReference type="ChEBI" id="CHEBI:15377"/>
        <dbReference type="ChEBI" id="CHEBI:15378"/>
        <dbReference type="ChEBI" id="CHEBI:37565"/>
        <dbReference type="ChEBI" id="CHEBI:43474"/>
        <dbReference type="ChEBI" id="CHEBI:58189"/>
        <dbReference type="EC" id="3.6.5.4"/>
    </reaction>
</comment>
<dbReference type="PANTHER" id="PTHR11564:SF5">
    <property type="entry name" value="SIGNAL RECOGNITION PARTICLE SUBUNIT SRP54"/>
    <property type="match status" value="1"/>
</dbReference>
<comment type="subunit">
    <text evidence="9">Part of the signal recognition particle protein translocation system, which is composed of SRP and FtsY.</text>
</comment>
<evidence type="ECO:0000313" key="13">
    <source>
        <dbReference type="Proteomes" id="UP000830167"/>
    </source>
</evidence>
<name>A0ABY4CFC2_9BACL</name>
<dbReference type="InterPro" id="IPR036891">
    <property type="entry name" value="Signal_recog_part_SRP54_M_sf"/>
</dbReference>
<feature type="binding site" evidence="9">
    <location>
        <begin position="108"/>
        <end position="115"/>
    </location>
    <ligand>
        <name>GTP</name>
        <dbReference type="ChEBI" id="CHEBI:37565"/>
    </ligand>
</feature>
<feature type="domain" description="SRP54-type proteins GTP-binding" evidence="11">
    <location>
        <begin position="269"/>
        <end position="282"/>
    </location>
</feature>
<evidence type="ECO:0000313" key="12">
    <source>
        <dbReference type="EMBL" id="UOF89231.1"/>
    </source>
</evidence>
<dbReference type="InterPro" id="IPR027417">
    <property type="entry name" value="P-loop_NTPase"/>
</dbReference>
<dbReference type="Pfam" id="PF02881">
    <property type="entry name" value="SRP54_N"/>
    <property type="match status" value="1"/>
</dbReference>
<protein>
    <recommendedName>
        <fullName evidence="9">Signal recognition particle protein</fullName>
        <ecNumber evidence="9">3.6.5.4</ecNumber>
    </recommendedName>
    <alternativeName>
        <fullName evidence="9">Fifty-four homolog</fullName>
    </alternativeName>
</protein>
<dbReference type="InterPro" id="IPR013822">
    <property type="entry name" value="Signal_recog_particl_SRP54_hlx"/>
</dbReference>
<keyword evidence="7 9" id="KW-0687">Ribonucleoprotein</keyword>
<comment type="function">
    <text evidence="9">Involved in targeting and insertion of nascent membrane proteins into the cytoplasmic membrane. Binds to the hydrophobic signal sequence of the ribosome-nascent chain (RNC) as it emerges from the ribosomes. The SRP-RNC complex is then targeted to the cytoplasmic membrane where it interacts with the SRP receptor FtsY.</text>
</comment>
<dbReference type="SMART" id="SM00962">
    <property type="entry name" value="SRP54"/>
    <property type="match status" value="1"/>
</dbReference>
<keyword evidence="6 9" id="KW-0733">Signal recognition particle</keyword>
<proteinExistence type="inferred from homology"/>
<feature type="binding site" evidence="9">
    <location>
        <begin position="190"/>
        <end position="194"/>
    </location>
    <ligand>
        <name>GTP</name>
        <dbReference type="ChEBI" id="CHEBI:37565"/>
    </ligand>
</feature>
<evidence type="ECO:0000256" key="9">
    <source>
        <dbReference type="HAMAP-Rule" id="MF_00306"/>
    </source>
</evidence>
<dbReference type="CDD" id="cd18539">
    <property type="entry name" value="SRP_G"/>
    <property type="match status" value="1"/>
</dbReference>
<dbReference type="EMBL" id="CP089291">
    <property type="protein sequence ID" value="UOF89231.1"/>
    <property type="molecule type" value="Genomic_DNA"/>
</dbReference>
<dbReference type="Gene3D" id="1.10.260.30">
    <property type="entry name" value="Signal recognition particle, SRP54 subunit, M-domain"/>
    <property type="match status" value="1"/>
</dbReference>
<dbReference type="InterPro" id="IPR004780">
    <property type="entry name" value="SRP"/>
</dbReference>
<keyword evidence="3 9" id="KW-0378">Hydrolase</keyword>
<feature type="compositionally biased region" description="Basic residues" evidence="10">
    <location>
        <begin position="436"/>
        <end position="448"/>
    </location>
</feature>
<evidence type="ECO:0000259" key="11">
    <source>
        <dbReference type="PROSITE" id="PS00300"/>
    </source>
</evidence>
<keyword evidence="4 9" id="KW-0694">RNA-binding</keyword>
<dbReference type="NCBIfam" id="TIGR00959">
    <property type="entry name" value="ffh"/>
    <property type="match status" value="1"/>
</dbReference>
<keyword evidence="13" id="KW-1185">Reference proteome</keyword>
<dbReference type="InterPro" id="IPR004125">
    <property type="entry name" value="Signal_recog_particle_SRP54_M"/>
</dbReference>
<dbReference type="SUPFAM" id="SSF47446">
    <property type="entry name" value="Signal peptide-binding domain"/>
    <property type="match status" value="1"/>
</dbReference>
<evidence type="ECO:0000256" key="3">
    <source>
        <dbReference type="ARBA" id="ARBA00022801"/>
    </source>
</evidence>
<dbReference type="InterPro" id="IPR042101">
    <property type="entry name" value="SRP54_N_sf"/>
</dbReference>
<gene>
    <name evidence="9 12" type="primary">ffh</name>
    <name evidence="12" type="ORF">LSG31_15090</name>
</gene>
<evidence type="ECO:0000256" key="5">
    <source>
        <dbReference type="ARBA" id="ARBA00023134"/>
    </source>
</evidence>
<feature type="region of interest" description="Disordered" evidence="10">
    <location>
        <begin position="432"/>
        <end position="455"/>
    </location>
</feature>
<evidence type="ECO:0000256" key="6">
    <source>
        <dbReference type="ARBA" id="ARBA00023135"/>
    </source>
</evidence>
<dbReference type="Pfam" id="PF02978">
    <property type="entry name" value="SRP_SPB"/>
    <property type="match status" value="1"/>
</dbReference>
<dbReference type="SMART" id="SM00382">
    <property type="entry name" value="AAA"/>
    <property type="match status" value="1"/>
</dbReference>
<reference evidence="12" key="1">
    <citation type="submission" date="2021-12" db="EMBL/GenBank/DDBJ databases">
        <title>Alicyclobacillaceae gen. nov., sp. nov., isolated from chalcocite enrichment system.</title>
        <authorList>
            <person name="Jiang Z."/>
        </authorList>
    </citation>
    <scope>NUCLEOTIDE SEQUENCE</scope>
    <source>
        <strain evidence="12">MYW30-H2</strain>
    </source>
</reference>
<dbReference type="PANTHER" id="PTHR11564">
    <property type="entry name" value="SIGNAL RECOGNITION PARTICLE 54K PROTEIN SRP54"/>
    <property type="match status" value="1"/>
</dbReference>
<evidence type="ECO:0000256" key="2">
    <source>
        <dbReference type="ARBA" id="ARBA00022741"/>
    </source>
</evidence>
<keyword evidence="5 9" id="KW-0342">GTP-binding</keyword>
<dbReference type="InterPro" id="IPR003593">
    <property type="entry name" value="AAA+_ATPase"/>
</dbReference>
<dbReference type="PROSITE" id="PS00300">
    <property type="entry name" value="SRP54"/>
    <property type="match status" value="1"/>
</dbReference>
<comment type="similarity">
    <text evidence="1 9">Belongs to the GTP-binding SRP family. SRP54 subfamily.</text>
</comment>
<evidence type="ECO:0000256" key="7">
    <source>
        <dbReference type="ARBA" id="ARBA00023274"/>
    </source>
</evidence>
<keyword evidence="9" id="KW-0963">Cytoplasm</keyword>
<feature type="binding site" evidence="9">
    <location>
        <begin position="248"/>
        <end position="251"/>
    </location>
    <ligand>
        <name>GTP</name>
        <dbReference type="ChEBI" id="CHEBI:37565"/>
    </ligand>
</feature>
<keyword evidence="2 9" id="KW-0547">Nucleotide-binding</keyword>